<keyword evidence="2" id="KW-1185">Reference proteome</keyword>
<comment type="caution">
    <text evidence="1">The sequence shown here is derived from an EMBL/GenBank/DDBJ whole genome shotgun (WGS) entry which is preliminary data.</text>
</comment>
<organism evidence="1 2">
    <name type="scientific">Hygrophoropsis aurantiaca</name>
    <dbReference type="NCBI Taxonomy" id="72124"/>
    <lineage>
        <taxon>Eukaryota</taxon>
        <taxon>Fungi</taxon>
        <taxon>Dikarya</taxon>
        <taxon>Basidiomycota</taxon>
        <taxon>Agaricomycotina</taxon>
        <taxon>Agaricomycetes</taxon>
        <taxon>Agaricomycetidae</taxon>
        <taxon>Boletales</taxon>
        <taxon>Coniophorineae</taxon>
        <taxon>Hygrophoropsidaceae</taxon>
        <taxon>Hygrophoropsis</taxon>
    </lineage>
</organism>
<sequence>MFFSPKPVFFLLGVAALTSQQQPEQPGPCSLDIGYRAGANWSLKAWSVDKCSDEWQSVYFSHSLVDSPNTTCTYLTEKVASKLRSYVFMARETKRIEFYKDIGCGDIITGGGAYSDPKGTAAPDLGEDFSTLVGAVAFKVFNKL</sequence>
<name>A0ACB7ZWV3_9AGAM</name>
<reference evidence="1" key="1">
    <citation type="journal article" date="2021" name="New Phytol.">
        <title>Evolutionary innovations through gain and loss of genes in the ectomycorrhizal Boletales.</title>
        <authorList>
            <person name="Wu G."/>
            <person name="Miyauchi S."/>
            <person name="Morin E."/>
            <person name="Kuo A."/>
            <person name="Drula E."/>
            <person name="Varga T."/>
            <person name="Kohler A."/>
            <person name="Feng B."/>
            <person name="Cao Y."/>
            <person name="Lipzen A."/>
            <person name="Daum C."/>
            <person name="Hundley H."/>
            <person name="Pangilinan J."/>
            <person name="Johnson J."/>
            <person name="Barry K."/>
            <person name="LaButti K."/>
            <person name="Ng V."/>
            <person name="Ahrendt S."/>
            <person name="Min B."/>
            <person name="Choi I.G."/>
            <person name="Park H."/>
            <person name="Plett J.M."/>
            <person name="Magnuson J."/>
            <person name="Spatafora J.W."/>
            <person name="Nagy L.G."/>
            <person name="Henrissat B."/>
            <person name="Grigoriev I.V."/>
            <person name="Yang Z.L."/>
            <person name="Xu J."/>
            <person name="Martin F.M."/>
        </authorList>
    </citation>
    <scope>NUCLEOTIDE SEQUENCE</scope>
    <source>
        <strain evidence="1">ATCC 28755</strain>
    </source>
</reference>
<dbReference type="Proteomes" id="UP000790377">
    <property type="component" value="Unassembled WGS sequence"/>
</dbReference>
<accession>A0ACB7ZWV3</accession>
<protein>
    <submittedName>
        <fullName evidence="1">Uncharacterized protein</fullName>
    </submittedName>
</protein>
<dbReference type="EMBL" id="MU268194">
    <property type="protein sequence ID" value="KAH7905431.1"/>
    <property type="molecule type" value="Genomic_DNA"/>
</dbReference>
<proteinExistence type="predicted"/>
<evidence type="ECO:0000313" key="1">
    <source>
        <dbReference type="EMBL" id="KAH7905431.1"/>
    </source>
</evidence>
<evidence type="ECO:0000313" key="2">
    <source>
        <dbReference type="Proteomes" id="UP000790377"/>
    </source>
</evidence>
<gene>
    <name evidence="1" type="ORF">BJ138DRAFT_1105996</name>
</gene>